<proteinExistence type="predicted"/>
<keyword evidence="2" id="KW-1185">Reference proteome</keyword>
<sequence>MFTVPQPTRASLSLRDAHLINAALTLGYVLPLYLTKFTRLSFAKSLENDRAHSKGSSERWRDDPAVIKARLVSISVSTVASLCLMHYIVAAGQRDSLNVSERRWDATALSLGFSVRKSDALVHFVTPALFLGPLYGRYLSGDLPFMAYWTFNERTRDTFSWIGIRNYIAGPITEEVVWRSCLVCAYRLAGASNKFLVFFTPLSFGCAHLHHIWESYNMRGRTLRALKPAILVTLFQFTYTTLFGFHSAFLFLRTSSLFPSISAHTFCNIMGFPQLEVELRRFPHRRRQILIAYCAGIVLYIYGMRTWTIRPDSTFWFHGTSNQQ</sequence>
<evidence type="ECO:0000313" key="1">
    <source>
        <dbReference type="EMBL" id="KAI9508918.1"/>
    </source>
</evidence>
<reference evidence="1" key="1">
    <citation type="submission" date="2021-03" db="EMBL/GenBank/DDBJ databases">
        <title>Evolutionary priming and transition to the ectomycorrhizal habit in an iconic lineage of mushroom-forming fungi: is preadaptation a requirement?</title>
        <authorList>
            <consortium name="DOE Joint Genome Institute"/>
            <person name="Looney B.P."/>
            <person name="Miyauchi S."/>
            <person name="Morin E."/>
            <person name="Drula E."/>
            <person name="Courty P.E."/>
            <person name="Chicoki N."/>
            <person name="Fauchery L."/>
            <person name="Kohler A."/>
            <person name="Kuo A."/>
            <person name="LaButti K."/>
            <person name="Pangilinan J."/>
            <person name="Lipzen A."/>
            <person name="Riley R."/>
            <person name="Andreopoulos W."/>
            <person name="He G."/>
            <person name="Johnson J."/>
            <person name="Barry K.W."/>
            <person name="Grigoriev I.V."/>
            <person name="Nagy L."/>
            <person name="Hibbett D."/>
            <person name="Henrissat B."/>
            <person name="Matheny P.B."/>
            <person name="Labbe J."/>
            <person name="Martin A.F."/>
        </authorList>
    </citation>
    <scope>NUCLEOTIDE SEQUENCE</scope>
    <source>
        <strain evidence="1">BPL698</strain>
    </source>
</reference>
<comment type="caution">
    <text evidence="1">The sequence shown here is derived from an EMBL/GenBank/DDBJ whole genome shotgun (WGS) entry which is preliminary data.</text>
</comment>
<protein>
    <submittedName>
        <fullName evidence="1">Uncharacterized protein</fullName>
    </submittedName>
</protein>
<accession>A0ACC0UBB8</accession>
<name>A0ACC0UBB8_9AGAM</name>
<evidence type="ECO:0000313" key="2">
    <source>
        <dbReference type="Proteomes" id="UP001207468"/>
    </source>
</evidence>
<dbReference type="EMBL" id="JAGFNK010000076">
    <property type="protein sequence ID" value="KAI9508918.1"/>
    <property type="molecule type" value="Genomic_DNA"/>
</dbReference>
<organism evidence="1 2">
    <name type="scientific">Russula earlei</name>
    <dbReference type="NCBI Taxonomy" id="71964"/>
    <lineage>
        <taxon>Eukaryota</taxon>
        <taxon>Fungi</taxon>
        <taxon>Dikarya</taxon>
        <taxon>Basidiomycota</taxon>
        <taxon>Agaricomycotina</taxon>
        <taxon>Agaricomycetes</taxon>
        <taxon>Russulales</taxon>
        <taxon>Russulaceae</taxon>
        <taxon>Russula</taxon>
    </lineage>
</organism>
<gene>
    <name evidence="1" type="ORF">F5148DRAFT_979063</name>
</gene>
<dbReference type="Proteomes" id="UP001207468">
    <property type="component" value="Unassembled WGS sequence"/>
</dbReference>